<evidence type="ECO:0000259" key="1">
    <source>
        <dbReference type="PROSITE" id="PS50965"/>
    </source>
</evidence>
<gene>
    <name evidence="2" type="ORF">ACFPOH_09115</name>
</gene>
<evidence type="ECO:0000313" key="3">
    <source>
        <dbReference type="Proteomes" id="UP001595978"/>
    </source>
</evidence>
<sequence>MAILFLTIFILIGILFAFRVYTYENSEFRKMTGYSLFNIWTNPHIKNTYLLVQSLKYLQGEYKLLLNLAFPTSGGKRKLDAIVIHESGIYVFNIQHKNGWIYGREQDEQWAQATNNKNKLIPFANPIIETKKSILDLQDQIANEKSDLFHLVILFTDNCSFKKIVVKSNNVSVMKINEMKHFWKAGTEQKMSAQEIDSVYQTLKQYTGGQNTSFHMNHATNH</sequence>
<dbReference type="RefSeq" id="WP_342462946.1">
    <property type="nucleotide sequence ID" value="NZ_JBHSNQ010000077.1"/>
</dbReference>
<dbReference type="Proteomes" id="UP001595978">
    <property type="component" value="Unassembled WGS sequence"/>
</dbReference>
<reference evidence="3" key="1">
    <citation type="journal article" date="2019" name="Int. J. Syst. Evol. Microbiol.">
        <title>The Global Catalogue of Microorganisms (GCM) 10K type strain sequencing project: providing services to taxonomists for standard genome sequencing and annotation.</title>
        <authorList>
            <consortium name="The Broad Institute Genomics Platform"/>
            <consortium name="The Broad Institute Genome Sequencing Center for Infectious Disease"/>
            <person name="Wu L."/>
            <person name="Ma J."/>
        </authorList>
    </citation>
    <scope>NUCLEOTIDE SEQUENCE [LARGE SCALE GENOMIC DNA]</scope>
    <source>
        <strain evidence="3">CCUG 56331</strain>
    </source>
</reference>
<organism evidence="2 3">
    <name type="scientific">Ureibacillus suwonensis</name>
    <dbReference type="NCBI Taxonomy" id="313007"/>
    <lineage>
        <taxon>Bacteria</taxon>
        <taxon>Bacillati</taxon>
        <taxon>Bacillota</taxon>
        <taxon>Bacilli</taxon>
        <taxon>Bacillales</taxon>
        <taxon>Caryophanaceae</taxon>
        <taxon>Ureibacillus</taxon>
    </lineage>
</organism>
<dbReference type="InterPro" id="IPR011528">
    <property type="entry name" value="NERD"/>
</dbReference>
<evidence type="ECO:0000313" key="2">
    <source>
        <dbReference type="EMBL" id="MFC5541921.1"/>
    </source>
</evidence>
<dbReference type="PROSITE" id="PS50965">
    <property type="entry name" value="NERD"/>
    <property type="match status" value="1"/>
</dbReference>
<keyword evidence="3" id="KW-1185">Reference proteome</keyword>
<proteinExistence type="predicted"/>
<dbReference type="EMBL" id="JBHSNQ010000077">
    <property type="protein sequence ID" value="MFC5541921.1"/>
    <property type="molecule type" value="Genomic_DNA"/>
</dbReference>
<feature type="domain" description="NERD" evidence="1">
    <location>
        <begin position="43"/>
        <end position="160"/>
    </location>
</feature>
<name>A0ABW0RBK1_9BACL</name>
<protein>
    <submittedName>
        <fullName evidence="2">Nuclease-related domain-containing protein</fullName>
    </submittedName>
</protein>
<accession>A0ABW0RBK1</accession>
<comment type="caution">
    <text evidence="2">The sequence shown here is derived from an EMBL/GenBank/DDBJ whole genome shotgun (WGS) entry which is preliminary data.</text>
</comment>
<dbReference type="Pfam" id="PF08378">
    <property type="entry name" value="NERD"/>
    <property type="match status" value="1"/>
</dbReference>